<name>A0A9D1TWX2_9FIRM</name>
<dbReference type="InterPro" id="IPR050106">
    <property type="entry name" value="HistidinolP_aminotransfase"/>
</dbReference>
<dbReference type="Pfam" id="PF00155">
    <property type="entry name" value="Aminotran_1_2"/>
    <property type="match status" value="1"/>
</dbReference>
<evidence type="ECO:0000259" key="7">
    <source>
        <dbReference type="Pfam" id="PF00155"/>
    </source>
</evidence>
<evidence type="ECO:0000256" key="4">
    <source>
        <dbReference type="ARBA" id="ARBA00022679"/>
    </source>
</evidence>
<evidence type="ECO:0000256" key="3">
    <source>
        <dbReference type="ARBA" id="ARBA00022576"/>
    </source>
</evidence>
<keyword evidence="4 6" id="KW-0808">Transferase</keyword>
<evidence type="ECO:0000313" key="8">
    <source>
        <dbReference type="EMBL" id="HIW09155.1"/>
    </source>
</evidence>
<feature type="domain" description="Aminotransferase class I/classII large" evidence="7">
    <location>
        <begin position="25"/>
        <end position="346"/>
    </location>
</feature>
<dbReference type="PANTHER" id="PTHR43643">
    <property type="entry name" value="HISTIDINOL-PHOSPHATE AMINOTRANSFERASE 2"/>
    <property type="match status" value="1"/>
</dbReference>
<comment type="cofactor">
    <cofactor evidence="1 6">
        <name>pyridoxal 5'-phosphate</name>
        <dbReference type="ChEBI" id="CHEBI:597326"/>
    </cofactor>
</comment>
<gene>
    <name evidence="6" type="primary">hisC</name>
    <name evidence="8" type="ORF">H9890_07135</name>
</gene>
<evidence type="ECO:0000256" key="1">
    <source>
        <dbReference type="ARBA" id="ARBA00001933"/>
    </source>
</evidence>
<dbReference type="Gene3D" id="3.40.640.10">
    <property type="entry name" value="Type I PLP-dependent aspartate aminotransferase-like (Major domain)"/>
    <property type="match status" value="1"/>
</dbReference>
<comment type="subunit">
    <text evidence="2 6">Homodimer.</text>
</comment>
<comment type="caution">
    <text evidence="8">The sequence shown here is derived from an EMBL/GenBank/DDBJ whole genome shotgun (WGS) entry which is preliminary data.</text>
</comment>
<dbReference type="HAMAP" id="MF_01023">
    <property type="entry name" value="HisC_aminotrans_2"/>
    <property type="match status" value="1"/>
</dbReference>
<dbReference type="NCBIfam" id="TIGR01141">
    <property type="entry name" value="hisC"/>
    <property type="match status" value="1"/>
</dbReference>
<keyword evidence="3 6" id="KW-0032">Aminotransferase</keyword>
<dbReference type="EMBL" id="DXHQ01000081">
    <property type="protein sequence ID" value="HIW09155.1"/>
    <property type="molecule type" value="Genomic_DNA"/>
</dbReference>
<accession>A0A9D1TWX2</accession>
<dbReference type="InterPro" id="IPR015421">
    <property type="entry name" value="PyrdxlP-dep_Trfase_major"/>
</dbReference>
<comment type="pathway">
    <text evidence="6">Amino-acid biosynthesis; L-histidine biosynthesis; L-histidine from 5-phospho-alpha-D-ribose 1-diphosphate: step 7/9.</text>
</comment>
<reference evidence="8" key="1">
    <citation type="journal article" date="2021" name="PeerJ">
        <title>Extensive microbial diversity within the chicken gut microbiome revealed by metagenomics and culture.</title>
        <authorList>
            <person name="Gilroy R."/>
            <person name="Ravi A."/>
            <person name="Getino M."/>
            <person name="Pursley I."/>
            <person name="Horton D.L."/>
            <person name="Alikhan N.F."/>
            <person name="Baker D."/>
            <person name="Gharbi K."/>
            <person name="Hall N."/>
            <person name="Watson M."/>
            <person name="Adriaenssens E.M."/>
            <person name="Foster-Nyarko E."/>
            <person name="Jarju S."/>
            <person name="Secka A."/>
            <person name="Antonio M."/>
            <person name="Oren A."/>
            <person name="Chaudhuri R.R."/>
            <person name="La Ragione R."/>
            <person name="Hildebrand F."/>
            <person name="Pallen M.J."/>
        </authorList>
    </citation>
    <scope>NUCLEOTIDE SEQUENCE</scope>
    <source>
        <strain evidence="8">ChiHcolR34-3080</strain>
    </source>
</reference>
<evidence type="ECO:0000313" key="9">
    <source>
        <dbReference type="Proteomes" id="UP000823933"/>
    </source>
</evidence>
<comment type="similarity">
    <text evidence="6">Belongs to the class-II pyridoxal-phosphate-dependent aminotransferase family. Histidinol-phosphate aminotransferase subfamily.</text>
</comment>
<dbReference type="PANTHER" id="PTHR43643:SF3">
    <property type="entry name" value="HISTIDINOL-PHOSPHATE AMINOTRANSFERASE"/>
    <property type="match status" value="1"/>
</dbReference>
<organism evidence="8 9">
    <name type="scientific">Candidatus Faecalibacterium intestinigallinarum</name>
    <dbReference type="NCBI Taxonomy" id="2838581"/>
    <lineage>
        <taxon>Bacteria</taxon>
        <taxon>Bacillati</taxon>
        <taxon>Bacillota</taxon>
        <taxon>Clostridia</taxon>
        <taxon>Eubacteriales</taxon>
        <taxon>Oscillospiraceae</taxon>
        <taxon>Faecalibacterium</taxon>
    </lineage>
</organism>
<dbReference type="CDD" id="cd00609">
    <property type="entry name" value="AAT_like"/>
    <property type="match status" value="1"/>
</dbReference>
<reference evidence="8" key="2">
    <citation type="submission" date="2021-04" db="EMBL/GenBank/DDBJ databases">
        <authorList>
            <person name="Gilroy R."/>
        </authorList>
    </citation>
    <scope>NUCLEOTIDE SEQUENCE</scope>
    <source>
        <strain evidence="8">ChiHcolR34-3080</strain>
    </source>
</reference>
<dbReference type="SUPFAM" id="SSF53383">
    <property type="entry name" value="PLP-dependent transferases"/>
    <property type="match status" value="1"/>
</dbReference>
<dbReference type="AlphaFoldDB" id="A0A9D1TWX2"/>
<dbReference type="Gene3D" id="3.90.1150.10">
    <property type="entry name" value="Aspartate Aminotransferase, domain 1"/>
    <property type="match status" value="1"/>
</dbReference>
<evidence type="ECO:0000256" key="5">
    <source>
        <dbReference type="ARBA" id="ARBA00022898"/>
    </source>
</evidence>
<dbReference type="GO" id="GO:0030170">
    <property type="term" value="F:pyridoxal phosphate binding"/>
    <property type="evidence" value="ECO:0007669"/>
    <property type="project" value="InterPro"/>
</dbReference>
<feature type="modified residue" description="N6-(pyridoxal phosphate)lysine" evidence="6">
    <location>
        <position position="209"/>
    </location>
</feature>
<comment type="catalytic activity">
    <reaction evidence="6">
        <text>L-histidinol phosphate + 2-oxoglutarate = 3-(imidazol-4-yl)-2-oxopropyl phosphate + L-glutamate</text>
        <dbReference type="Rhea" id="RHEA:23744"/>
        <dbReference type="ChEBI" id="CHEBI:16810"/>
        <dbReference type="ChEBI" id="CHEBI:29985"/>
        <dbReference type="ChEBI" id="CHEBI:57766"/>
        <dbReference type="ChEBI" id="CHEBI:57980"/>
        <dbReference type="EC" id="2.6.1.9"/>
    </reaction>
</comment>
<dbReference type="GO" id="GO:0004400">
    <property type="term" value="F:histidinol-phosphate transaminase activity"/>
    <property type="evidence" value="ECO:0007669"/>
    <property type="project" value="UniProtKB-UniRule"/>
</dbReference>
<dbReference type="EC" id="2.6.1.9" evidence="6"/>
<dbReference type="GO" id="GO:0000105">
    <property type="term" value="P:L-histidine biosynthetic process"/>
    <property type="evidence" value="ECO:0007669"/>
    <property type="project" value="UniProtKB-UniRule"/>
</dbReference>
<keyword evidence="6" id="KW-0028">Amino-acid biosynthesis</keyword>
<dbReference type="InterPro" id="IPR005861">
    <property type="entry name" value="HisP_aminotrans"/>
</dbReference>
<keyword evidence="5 6" id="KW-0663">Pyridoxal phosphate</keyword>
<evidence type="ECO:0000256" key="6">
    <source>
        <dbReference type="HAMAP-Rule" id="MF_01023"/>
    </source>
</evidence>
<proteinExistence type="inferred from homology"/>
<protein>
    <recommendedName>
        <fullName evidence="6">Histidinol-phosphate aminotransferase</fullName>
        <ecNumber evidence="6">2.6.1.9</ecNumber>
    </recommendedName>
    <alternativeName>
        <fullName evidence="6">Imidazole acetol-phosphate transaminase</fullName>
    </alternativeName>
</protein>
<keyword evidence="6" id="KW-0368">Histidine biosynthesis</keyword>
<dbReference type="InterPro" id="IPR015422">
    <property type="entry name" value="PyrdxlP-dep_Trfase_small"/>
</dbReference>
<dbReference type="InterPro" id="IPR015424">
    <property type="entry name" value="PyrdxlP-dep_Trfase"/>
</dbReference>
<dbReference type="Proteomes" id="UP000823933">
    <property type="component" value="Unassembled WGS sequence"/>
</dbReference>
<evidence type="ECO:0000256" key="2">
    <source>
        <dbReference type="ARBA" id="ARBA00011738"/>
    </source>
</evidence>
<dbReference type="InterPro" id="IPR004839">
    <property type="entry name" value="Aminotransferase_I/II_large"/>
</dbReference>
<sequence length="353" mass="39770">MSRYLTPRMQDLTPYTPGDIPRKRNVLKLNTNENPYPPPAAVLEAIRHASEDLQLYPDPCCLALRRAAAKYYGLEPDQVMAGNGSDENLFFALRAFCDEDHPLARPDVTYGCYGVWCDLMHIPQQIIPLEKDLTLDPARYHGLGVTIVIANPNAPTGLALPAAAIGEIAAANPNNVVIVDEAYVDFGAESCVPLIREHENLLVVQTFSKSRQMAGARLGFALGSPELIADLERVRNSLNPYNVNRMTQAAGIASLQCENYFRETCRQVIETREWTAAELRARGFTVTDSKANFLYVRTPKRRSRVLFRDLRQRAVLVRYFDAPRTEHWLRITVGTKEQMEVLLARLDKILKED</sequence>